<dbReference type="OrthoDB" id="4325529at2759"/>
<accession>A0A225WVV8</accession>
<dbReference type="GO" id="GO:0000981">
    <property type="term" value="F:DNA-binding transcription factor activity, RNA polymerase II-specific"/>
    <property type="evidence" value="ECO:0007669"/>
    <property type="project" value="TreeGrafter"/>
</dbReference>
<reference evidence="3" key="1">
    <citation type="submission" date="2017-03" db="EMBL/GenBank/DDBJ databases">
        <title>Phytopthora megakarya and P. palmivora, two closely related causual agents of cacao black pod achieved similar genome size and gene model numbers by different mechanisms.</title>
        <authorList>
            <person name="Ali S."/>
            <person name="Shao J."/>
            <person name="Larry D.J."/>
            <person name="Kronmiller B."/>
            <person name="Shen D."/>
            <person name="Strem M.D."/>
            <person name="Melnick R.L."/>
            <person name="Guiltinan M.J."/>
            <person name="Tyler B.M."/>
            <person name="Meinhardt L.W."/>
            <person name="Bailey B.A."/>
        </authorList>
    </citation>
    <scope>NUCLEOTIDE SEQUENCE [LARGE SCALE GENOMIC DNA]</scope>
    <source>
        <strain evidence="3">zdho120</strain>
    </source>
</reference>
<dbReference type="GO" id="GO:0060963">
    <property type="term" value="P:positive regulation of ribosomal protein gene transcription by RNA polymerase II"/>
    <property type="evidence" value="ECO:0007669"/>
    <property type="project" value="TreeGrafter"/>
</dbReference>
<keyword evidence="3" id="KW-1185">Reference proteome</keyword>
<dbReference type="InterPro" id="IPR052146">
    <property type="entry name" value="HOT1"/>
</dbReference>
<gene>
    <name evidence="2" type="ORF">PHMEG_0004521</name>
</gene>
<evidence type="ECO:0000313" key="2">
    <source>
        <dbReference type="EMBL" id="OWZ21000.1"/>
    </source>
</evidence>
<proteinExistence type="predicted"/>
<dbReference type="GO" id="GO:0000978">
    <property type="term" value="F:RNA polymerase II cis-regulatory region sequence-specific DNA binding"/>
    <property type="evidence" value="ECO:0007669"/>
    <property type="project" value="TreeGrafter"/>
</dbReference>
<dbReference type="STRING" id="4795.A0A225WVV8"/>
<dbReference type="AlphaFoldDB" id="A0A225WVV8"/>
<organism evidence="2 3">
    <name type="scientific">Phytophthora megakarya</name>
    <dbReference type="NCBI Taxonomy" id="4795"/>
    <lineage>
        <taxon>Eukaryota</taxon>
        <taxon>Sar</taxon>
        <taxon>Stramenopiles</taxon>
        <taxon>Oomycota</taxon>
        <taxon>Peronosporomycetes</taxon>
        <taxon>Peronosporales</taxon>
        <taxon>Peronosporaceae</taxon>
        <taxon>Phytophthora</taxon>
    </lineage>
</organism>
<feature type="domain" description="Transcription activator GCR1-like" evidence="1">
    <location>
        <begin position="1"/>
        <end position="77"/>
    </location>
</feature>
<name>A0A225WVV8_9STRA</name>
<dbReference type="PANTHER" id="PTHR37784:SF2">
    <property type="entry name" value="HIGH-OSMOLARITY-INDUCED TRANSCRIPTION PROTEIN 1"/>
    <property type="match status" value="1"/>
</dbReference>
<dbReference type="EMBL" id="NBNE01000268">
    <property type="protein sequence ID" value="OWZ21000.1"/>
    <property type="molecule type" value="Genomic_DNA"/>
</dbReference>
<evidence type="ECO:0000259" key="1">
    <source>
        <dbReference type="Pfam" id="PF12550"/>
    </source>
</evidence>
<dbReference type="Pfam" id="PF12550">
    <property type="entry name" value="GCR1_C"/>
    <property type="match status" value="1"/>
</dbReference>
<sequence>MSRRVSTVRELWTEWHDGLANQPSIESLERSYGTKWRSSTSESKFFSRRLFVVKYVRVLVQDGLSVDSAIDKADTERGRRSIDAFSK</sequence>
<dbReference type="PANTHER" id="PTHR37784">
    <property type="entry name" value="PROTEIN MSN1"/>
    <property type="match status" value="1"/>
</dbReference>
<evidence type="ECO:0000313" key="3">
    <source>
        <dbReference type="Proteomes" id="UP000198211"/>
    </source>
</evidence>
<dbReference type="InterPro" id="IPR022210">
    <property type="entry name" value="TF_GCR1-like"/>
</dbReference>
<protein>
    <recommendedName>
        <fullName evidence="1">Transcription activator GCR1-like domain-containing protein</fullName>
    </recommendedName>
</protein>
<dbReference type="Proteomes" id="UP000198211">
    <property type="component" value="Unassembled WGS sequence"/>
</dbReference>
<comment type="caution">
    <text evidence="2">The sequence shown here is derived from an EMBL/GenBank/DDBJ whole genome shotgun (WGS) entry which is preliminary data.</text>
</comment>